<sequence length="262" mass="29016">MKKTVGLISVIVMFGLTGYSLFHGSQSKSEVKKTTATTYSFEKKTAASTSKKTAAQKALPDAKTTDWNLVLVGPKNKIENEVAESQLATLSDNSHQVDSRIVSDYEALSEAATKAGYPLVIVSAFRSVEAQKKVFDNNVNSLISGSGMTEADATTKTKETITEPGYSEHHTGLAMDIVDQDWYNSYTTQVLDASYGDQPGAKWIAENAPKYGFIIRYPKDRQDITGITYEPWHIRYVGKENAEYITKNNLTLEEFLQQLSDK</sequence>
<dbReference type="InterPro" id="IPR009045">
    <property type="entry name" value="Zn_M74/Hedgehog-like"/>
</dbReference>
<comment type="caution">
    <text evidence="2">The sequence shown here is derived from an EMBL/GenBank/DDBJ whole genome shotgun (WGS) entry which is preliminary data.</text>
</comment>
<dbReference type="Proteomes" id="UP000182077">
    <property type="component" value="Unassembled WGS sequence"/>
</dbReference>
<dbReference type="AlphaFoldDB" id="A0A1L8TQJ0"/>
<dbReference type="InterPro" id="IPR003709">
    <property type="entry name" value="VanY-like_core_dom"/>
</dbReference>
<gene>
    <name evidence="2" type="ORF">RV04_GL001013</name>
</gene>
<dbReference type="GO" id="GO:0008233">
    <property type="term" value="F:peptidase activity"/>
    <property type="evidence" value="ECO:0007669"/>
    <property type="project" value="InterPro"/>
</dbReference>
<dbReference type="SUPFAM" id="SSF55166">
    <property type="entry name" value="Hedgehog/DD-peptidase"/>
    <property type="match status" value="1"/>
</dbReference>
<dbReference type="PANTHER" id="PTHR34385:SF1">
    <property type="entry name" value="PEPTIDOGLYCAN L-ALANYL-D-GLUTAMATE ENDOPEPTIDASE CWLK"/>
    <property type="match status" value="1"/>
</dbReference>
<dbReference type="OrthoDB" id="9792074at2"/>
<dbReference type="InterPro" id="IPR058193">
    <property type="entry name" value="VanY/YodJ_core_dom"/>
</dbReference>
<organism evidence="2 3">
    <name type="scientific">Enterococcus hermanniensis</name>
    <dbReference type="NCBI Taxonomy" id="249189"/>
    <lineage>
        <taxon>Bacteria</taxon>
        <taxon>Bacillati</taxon>
        <taxon>Bacillota</taxon>
        <taxon>Bacilli</taxon>
        <taxon>Lactobacillales</taxon>
        <taxon>Enterococcaceae</taxon>
        <taxon>Enterococcus</taxon>
    </lineage>
</organism>
<evidence type="ECO:0000313" key="3">
    <source>
        <dbReference type="Proteomes" id="UP000182077"/>
    </source>
</evidence>
<name>A0A1L8TQJ0_9ENTE</name>
<proteinExistence type="predicted"/>
<dbReference type="RefSeq" id="WP_071857043.1">
    <property type="nucleotide sequence ID" value="NZ_JBHSHK010000005.1"/>
</dbReference>
<dbReference type="GO" id="GO:0006508">
    <property type="term" value="P:proteolysis"/>
    <property type="evidence" value="ECO:0007669"/>
    <property type="project" value="InterPro"/>
</dbReference>
<dbReference type="PANTHER" id="PTHR34385">
    <property type="entry name" value="D-ALANYL-D-ALANINE CARBOXYPEPTIDASE"/>
    <property type="match status" value="1"/>
</dbReference>
<dbReference type="CDD" id="cd14852">
    <property type="entry name" value="LD-carboxypeptidase"/>
    <property type="match status" value="1"/>
</dbReference>
<accession>A0A1L8TQJ0</accession>
<dbReference type="InterPro" id="IPR052179">
    <property type="entry name" value="DD-CPase-like"/>
</dbReference>
<reference evidence="2 3" key="1">
    <citation type="submission" date="2014-12" db="EMBL/GenBank/DDBJ databases">
        <title>Draft genome sequences of 29 type strains of Enterococci.</title>
        <authorList>
            <person name="Zhong Z."/>
            <person name="Sun Z."/>
            <person name="Liu W."/>
            <person name="Zhang W."/>
            <person name="Zhang H."/>
        </authorList>
    </citation>
    <scope>NUCLEOTIDE SEQUENCE [LARGE SCALE GENOMIC DNA]</scope>
    <source>
        <strain evidence="2 3">DSM 17122</strain>
    </source>
</reference>
<feature type="domain" description="D-alanyl-D-alanine carboxypeptidase-like core" evidence="1">
    <location>
        <begin position="95"/>
        <end position="239"/>
    </location>
</feature>
<dbReference type="Gene3D" id="3.30.1380.10">
    <property type="match status" value="1"/>
</dbReference>
<dbReference type="Pfam" id="PF02557">
    <property type="entry name" value="VanY"/>
    <property type="match status" value="1"/>
</dbReference>
<keyword evidence="3" id="KW-1185">Reference proteome</keyword>
<evidence type="ECO:0000259" key="1">
    <source>
        <dbReference type="Pfam" id="PF02557"/>
    </source>
</evidence>
<evidence type="ECO:0000313" key="2">
    <source>
        <dbReference type="EMBL" id="OJG46585.1"/>
    </source>
</evidence>
<protein>
    <recommendedName>
        <fullName evidence="1">D-alanyl-D-alanine carboxypeptidase-like core domain-containing protein</fullName>
    </recommendedName>
</protein>
<dbReference type="EMBL" id="JXKQ01000002">
    <property type="protein sequence ID" value="OJG46585.1"/>
    <property type="molecule type" value="Genomic_DNA"/>
</dbReference>
<dbReference type="STRING" id="249189.RV04_GL001013"/>